<sequence>MARDKKLWYCRHPLCKYCLSWSKNLKYQIYLT</sequence>
<reference evidence="1" key="1">
    <citation type="submission" date="2018-02" db="EMBL/GenBank/DDBJ databases">
        <title>Rhizophora mucronata_Transcriptome.</title>
        <authorList>
            <person name="Meera S.P."/>
            <person name="Sreeshan A."/>
            <person name="Augustine A."/>
        </authorList>
    </citation>
    <scope>NUCLEOTIDE SEQUENCE</scope>
    <source>
        <tissue evidence="1">Leaf</tissue>
    </source>
</reference>
<evidence type="ECO:0000313" key="1">
    <source>
        <dbReference type="EMBL" id="MBX49086.1"/>
    </source>
</evidence>
<protein>
    <submittedName>
        <fullName evidence="1">Uncharacterized protein</fullName>
    </submittedName>
</protein>
<organism evidence="1">
    <name type="scientific">Rhizophora mucronata</name>
    <name type="common">Asiatic mangrove</name>
    <dbReference type="NCBI Taxonomy" id="61149"/>
    <lineage>
        <taxon>Eukaryota</taxon>
        <taxon>Viridiplantae</taxon>
        <taxon>Streptophyta</taxon>
        <taxon>Embryophyta</taxon>
        <taxon>Tracheophyta</taxon>
        <taxon>Spermatophyta</taxon>
        <taxon>Magnoliopsida</taxon>
        <taxon>eudicotyledons</taxon>
        <taxon>Gunneridae</taxon>
        <taxon>Pentapetalae</taxon>
        <taxon>rosids</taxon>
        <taxon>fabids</taxon>
        <taxon>Malpighiales</taxon>
        <taxon>Rhizophoraceae</taxon>
        <taxon>Rhizophora</taxon>
    </lineage>
</organism>
<name>A0A2P2P2R0_RHIMU</name>
<proteinExistence type="predicted"/>
<dbReference type="EMBL" id="GGEC01068602">
    <property type="protein sequence ID" value="MBX49086.1"/>
    <property type="molecule type" value="Transcribed_RNA"/>
</dbReference>
<accession>A0A2P2P2R0</accession>
<dbReference type="AlphaFoldDB" id="A0A2P2P2R0"/>